<gene>
    <name evidence="1" type="ORF">HK103_007518</name>
</gene>
<keyword evidence="2" id="KW-1185">Reference proteome</keyword>
<name>A0AAD5Y1S5_9FUNG</name>
<dbReference type="Proteomes" id="UP001210925">
    <property type="component" value="Unassembled WGS sequence"/>
</dbReference>
<dbReference type="AlphaFoldDB" id="A0AAD5Y1S5"/>
<accession>A0AAD5Y1S5</accession>
<comment type="caution">
    <text evidence="1">The sequence shown here is derived from an EMBL/GenBank/DDBJ whole genome shotgun (WGS) entry which is preliminary data.</text>
</comment>
<sequence length="63" mass="6989">MTTAESLDFVAEDKFLGCCCVTARYTTKVTAASVAVPDNKRESFHTLQFNPLEQAMVDACKRK</sequence>
<reference evidence="1" key="1">
    <citation type="submission" date="2020-05" db="EMBL/GenBank/DDBJ databases">
        <title>Phylogenomic resolution of chytrid fungi.</title>
        <authorList>
            <person name="Stajich J.E."/>
            <person name="Amses K."/>
            <person name="Simmons R."/>
            <person name="Seto K."/>
            <person name="Myers J."/>
            <person name="Bonds A."/>
            <person name="Quandt C.A."/>
            <person name="Barry K."/>
            <person name="Liu P."/>
            <person name="Grigoriev I."/>
            <person name="Longcore J.E."/>
            <person name="James T.Y."/>
        </authorList>
    </citation>
    <scope>NUCLEOTIDE SEQUENCE</scope>
    <source>
        <strain evidence="1">PLAUS21</strain>
    </source>
</reference>
<evidence type="ECO:0000313" key="1">
    <source>
        <dbReference type="EMBL" id="KAJ3254130.1"/>
    </source>
</evidence>
<organism evidence="1 2">
    <name type="scientific">Boothiomyces macroporosus</name>
    <dbReference type="NCBI Taxonomy" id="261099"/>
    <lineage>
        <taxon>Eukaryota</taxon>
        <taxon>Fungi</taxon>
        <taxon>Fungi incertae sedis</taxon>
        <taxon>Chytridiomycota</taxon>
        <taxon>Chytridiomycota incertae sedis</taxon>
        <taxon>Chytridiomycetes</taxon>
        <taxon>Rhizophydiales</taxon>
        <taxon>Terramycetaceae</taxon>
        <taxon>Boothiomyces</taxon>
    </lineage>
</organism>
<dbReference type="EMBL" id="JADGKB010000092">
    <property type="protein sequence ID" value="KAJ3254130.1"/>
    <property type="molecule type" value="Genomic_DNA"/>
</dbReference>
<evidence type="ECO:0000313" key="2">
    <source>
        <dbReference type="Proteomes" id="UP001210925"/>
    </source>
</evidence>
<proteinExistence type="predicted"/>
<protein>
    <submittedName>
        <fullName evidence="1">Uncharacterized protein</fullName>
    </submittedName>
</protein>